<dbReference type="EMBL" id="CP051461">
    <property type="protein sequence ID" value="QJC55448.1"/>
    <property type="molecule type" value="Genomic_DNA"/>
</dbReference>
<protein>
    <recommendedName>
        <fullName evidence="5">TonB C-terminal domain-containing protein</fullName>
    </recommendedName>
</protein>
<dbReference type="Proteomes" id="UP000502041">
    <property type="component" value="Chromosome"/>
</dbReference>
<feature type="chain" id="PRO_5026305157" description="TonB C-terminal domain-containing protein" evidence="2">
    <location>
        <begin position="22"/>
        <end position="174"/>
    </location>
</feature>
<evidence type="ECO:0000313" key="4">
    <source>
        <dbReference type="Proteomes" id="UP000502041"/>
    </source>
</evidence>
<keyword evidence="2" id="KW-0732">Signal</keyword>
<evidence type="ECO:0000313" key="3">
    <source>
        <dbReference type="EMBL" id="QJC55448.1"/>
    </source>
</evidence>
<sequence>MSNKSPRRFWLSALLSSIVGAIISACKSAPKTDTSDAVKPAVTAAPGAVTGPVIGTKGSARKSSASNPRDYRQDGASHLYGLNAERIYKGKLPPLLYAIGVIDVHINRSGIVSHIEWRRAPTQAPEVMAEIISLIEQASPFPAPDRMGRVIYTDTWLWHSSGKFQLDTLTEGQN</sequence>
<dbReference type="KEGG" id="pvac:HC248_00728"/>
<reference evidence="3 4" key="1">
    <citation type="submission" date="2020-04" db="EMBL/GenBank/DDBJ databases">
        <title>Complete genome of a Psychrophilic, Marine, Gas Vacuolate Bacterium Polaromonas vacuolata KCTC 22033T.</title>
        <authorList>
            <person name="Hwang K."/>
            <person name="Kim K.M."/>
        </authorList>
    </citation>
    <scope>NUCLEOTIDE SEQUENCE [LARGE SCALE GENOMIC DNA]</scope>
    <source>
        <strain evidence="3 4">KCTC 22033</strain>
    </source>
</reference>
<evidence type="ECO:0008006" key="5">
    <source>
        <dbReference type="Google" id="ProtNLM"/>
    </source>
</evidence>
<gene>
    <name evidence="3" type="ORF">HC248_00728</name>
</gene>
<organism evidence="3 4">
    <name type="scientific">Polaromonas vacuolata</name>
    <dbReference type="NCBI Taxonomy" id="37448"/>
    <lineage>
        <taxon>Bacteria</taxon>
        <taxon>Pseudomonadati</taxon>
        <taxon>Pseudomonadota</taxon>
        <taxon>Betaproteobacteria</taxon>
        <taxon>Burkholderiales</taxon>
        <taxon>Comamonadaceae</taxon>
        <taxon>Polaromonas</taxon>
    </lineage>
</organism>
<keyword evidence="4" id="KW-1185">Reference proteome</keyword>
<dbReference type="RefSeq" id="WP_168921314.1">
    <property type="nucleotide sequence ID" value="NZ_CP051461.1"/>
</dbReference>
<dbReference type="PROSITE" id="PS51257">
    <property type="entry name" value="PROKAR_LIPOPROTEIN"/>
    <property type="match status" value="1"/>
</dbReference>
<dbReference type="AlphaFoldDB" id="A0A6H2H6G2"/>
<evidence type="ECO:0000256" key="2">
    <source>
        <dbReference type="SAM" id="SignalP"/>
    </source>
</evidence>
<accession>A0A6H2H6G2</accession>
<feature type="region of interest" description="Disordered" evidence="1">
    <location>
        <begin position="53"/>
        <end position="72"/>
    </location>
</feature>
<proteinExistence type="predicted"/>
<name>A0A6H2H6G2_9BURK</name>
<evidence type="ECO:0000256" key="1">
    <source>
        <dbReference type="SAM" id="MobiDB-lite"/>
    </source>
</evidence>
<feature type="signal peptide" evidence="2">
    <location>
        <begin position="1"/>
        <end position="21"/>
    </location>
</feature>